<dbReference type="PANTHER" id="PTHR47629:SF5">
    <property type="entry name" value="C-TYPE LECTIN-RELATED"/>
    <property type="match status" value="1"/>
</dbReference>
<proteinExistence type="predicted"/>
<dbReference type="Pfam" id="PF08277">
    <property type="entry name" value="PAN_3"/>
    <property type="match status" value="1"/>
</dbReference>
<dbReference type="eggNOG" id="KOG4297">
    <property type="taxonomic scope" value="Eukaryota"/>
</dbReference>
<name>A0A1I7TBP6_9PELO</name>
<evidence type="ECO:0000256" key="1">
    <source>
        <dbReference type="SAM" id="MobiDB-lite"/>
    </source>
</evidence>
<organism evidence="3 4">
    <name type="scientific">Caenorhabditis tropicalis</name>
    <dbReference type="NCBI Taxonomy" id="1561998"/>
    <lineage>
        <taxon>Eukaryota</taxon>
        <taxon>Metazoa</taxon>
        <taxon>Ecdysozoa</taxon>
        <taxon>Nematoda</taxon>
        <taxon>Chromadorea</taxon>
        <taxon>Rhabditida</taxon>
        <taxon>Rhabditina</taxon>
        <taxon>Rhabditomorpha</taxon>
        <taxon>Rhabditoidea</taxon>
        <taxon>Rhabditidae</taxon>
        <taxon>Peloderinae</taxon>
        <taxon>Caenorhabditis</taxon>
    </lineage>
</organism>
<dbReference type="PANTHER" id="PTHR47629">
    <property type="entry name" value="C-TYPE LECTIN-RELATED"/>
    <property type="match status" value="1"/>
</dbReference>
<dbReference type="SMART" id="SM00034">
    <property type="entry name" value="CLECT"/>
    <property type="match status" value="1"/>
</dbReference>
<keyword evidence="3" id="KW-1185">Reference proteome</keyword>
<dbReference type="CDD" id="cd00037">
    <property type="entry name" value="CLECT"/>
    <property type="match status" value="1"/>
</dbReference>
<dbReference type="InterPro" id="IPR006583">
    <property type="entry name" value="PAN-3_domain"/>
</dbReference>
<dbReference type="WBParaSite" id="Csp11.Scaffold574.g4374.t1">
    <property type="protein sequence ID" value="Csp11.Scaffold574.g4374.t1"/>
    <property type="gene ID" value="Csp11.Scaffold574.g4374"/>
</dbReference>
<dbReference type="Gene3D" id="3.10.100.10">
    <property type="entry name" value="Mannose-Binding Protein A, subunit A"/>
    <property type="match status" value="1"/>
</dbReference>
<feature type="domain" description="C-type lectin" evidence="2">
    <location>
        <begin position="116"/>
        <end position="267"/>
    </location>
</feature>
<reference evidence="4" key="1">
    <citation type="submission" date="2016-11" db="UniProtKB">
        <authorList>
            <consortium name="WormBaseParasite"/>
        </authorList>
    </citation>
    <scope>IDENTIFICATION</scope>
</reference>
<protein>
    <submittedName>
        <fullName evidence="4">C-type lectin domain-containing protein</fullName>
    </submittedName>
</protein>
<feature type="region of interest" description="Disordered" evidence="1">
    <location>
        <begin position="1"/>
        <end position="21"/>
    </location>
</feature>
<evidence type="ECO:0000259" key="2">
    <source>
        <dbReference type="SMART" id="SM00034"/>
    </source>
</evidence>
<sequence length="268" mass="29690">MINGEVRNNANYSSTTSSNEDCISKCQNNVSCIVMEYNSVSGLCRQWEYGVFAIEATVMKTTPETNPNSHDFKTILPNDTCPESLDAINITFVSYFFILVYVPWTKVDGGWTIGICPDGFKRFNRPFRYVCIKAVPMAYGVSKLDAQAMCASMNANLIGVDSEAEATWMWEYVKQTATGDTNRYWMGGERAVTFSKTNFKYEDGITINTAPLMNGSISDLSITESGIVNENSTDFENCLNIRYENGVTTKIDDVACSFTGVSGAFCGF</sequence>
<dbReference type="InterPro" id="IPR016187">
    <property type="entry name" value="CTDL_fold"/>
</dbReference>
<evidence type="ECO:0000313" key="3">
    <source>
        <dbReference type="Proteomes" id="UP000095282"/>
    </source>
</evidence>
<dbReference type="SUPFAM" id="SSF56436">
    <property type="entry name" value="C-type lectin-like"/>
    <property type="match status" value="1"/>
</dbReference>
<dbReference type="Proteomes" id="UP000095282">
    <property type="component" value="Unplaced"/>
</dbReference>
<accession>A0A1I7TBP6</accession>
<dbReference type="AlphaFoldDB" id="A0A1I7TBP6"/>
<dbReference type="InterPro" id="IPR016186">
    <property type="entry name" value="C-type_lectin-like/link_sf"/>
</dbReference>
<dbReference type="Pfam" id="PF00059">
    <property type="entry name" value="Lectin_C"/>
    <property type="match status" value="1"/>
</dbReference>
<dbReference type="InterPro" id="IPR001304">
    <property type="entry name" value="C-type_lectin-like"/>
</dbReference>
<feature type="compositionally biased region" description="Low complexity" evidence="1">
    <location>
        <begin position="8"/>
        <end position="19"/>
    </location>
</feature>
<evidence type="ECO:0000313" key="4">
    <source>
        <dbReference type="WBParaSite" id="Csp11.Scaffold574.g4374.t1"/>
    </source>
</evidence>
<dbReference type="STRING" id="1561998.A0A1I7TBP6"/>